<reference evidence="1" key="2">
    <citation type="submission" date="2017-11" db="EMBL/GenBank/DDBJ databases">
        <title>Coralsnake Venomics: Analyses of Venom Gland Transcriptomes and Proteomes of Six Brazilian Taxa.</title>
        <authorList>
            <person name="Aird S.D."/>
            <person name="Jorge da Silva N."/>
            <person name="Qiu L."/>
            <person name="Villar-Briones A."/>
            <person name="Aparecida-Saddi V."/>
            <person name="Campos-Telles M.P."/>
            <person name="Grau M."/>
            <person name="Mikheyev A.S."/>
        </authorList>
    </citation>
    <scope>NUCLEOTIDE SEQUENCE</scope>
    <source>
        <tissue evidence="1">Venom_gland</tissue>
    </source>
</reference>
<accession>A0A2D4ELX6</accession>
<evidence type="ECO:0000313" key="1">
    <source>
        <dbReference type="EMBL" id="LAA36238.1"/>
    </source>
</evidence>
<dbReference type="EMBL" id="IACJ01003798">
    <property type="protein sequence ID" value="LAA36240.1"/>
    <property type="molecule type" value="Transcribed_RNA"/>
</dbReference>
<reference evidence="1" key="1">
    <citation type="submission" date="2017-07" db="EMBL/GenBank/DDBJ databases">
        <authorList>
            <person name="Mikheyev A."/>
            <person name="Grau M."/>
        </authorList>
    </citation>
    <scope>NUCLEOTIDE SEQUENCE</scope>
    <source>
        <tissue evidence="1">Venom_gland</tissue>
    </source>
</reference>
<dbReference type="EMBL" id="IACJ01003797">
    <property type="protein sequence ID" value="LAA36238.1"/>
    <property type="molecule type" value="Transcribed_RNA"/>
</dbReference>
<organism evidence="1">
    <name type="scientific">Micrurus corallinus</name>
    <name type="common">Brazilian coral snake</name>
    <dbReference type="NCBI Taxonomy" id="54390"/>
    <lineage>
        <taxon>Eukaryota</taxon>
        <taxon>Metazoa</taxon>
        <taxon>Chordata</taxon>
        <taxon>Craniata</taxon>
        <taxon>Vertebrata</taxon>
        <taxon>Euteleostomi</taxon>
        <taxon>Lepidosauria</taxon>
        <taxon>Squamata</taxon>
        <taxon>Bifurcata</taxon>
        <taxon>Unidentata</taxon>
        <taxon>Episquamata</taxon>
        <taxon>Toxicofera</taxon>
        <taxon>Serpentes</taxon>
        <taxon>Colubroidea</taxon>
        <taxon>Elapidae</taxon>
        <taxon>Elapinae</taxon>
        <taxon>Micrurus</taxon>
    </lineage>
</organism>
<name>A0A2D4ELX6_MICCO</name>
<sequence>MSPKPCTFFSPLLLNPSLKGDQHRWAAAEDFGTSGYQKLPEHMPMPPLATWPGLSIQGVYMHTCRDIPAAKRFHQPTCYFSPLGTHRGGGSLMAALLHDMTPVENPPFLLLPLDLYSGP</sequence>
<proteinExistence type="predicted"/>
<dbReference type="AlphaFoldDB" id="A0A2D4ELX6"/>
<protein>
    <submittedName>
        <fullName evidence="1">Uncharacterized protein</fullName>
    </submittedName>
</protein>